<gene>
    <name evidence="1" type="ORF">EVAR_16040_1</name>
</gene>
<comment type="caution">
    <text evidence="1">The sequence shown here is derived from an EMBL/GenBank/DDBJ whole genome shotgun (WGS) entry which is preliminary data.</text>
</comment>
<evidence type="ECO:0000313" key="1">
    <source>
        <dbReference type="EMBL" id="GBP43466.1"/>
    </source>
</evidence>
<accession>A0A4C1VW56</accession>
<reference evidence="1 2" key="1">
    <citation type="journal article" date="2019" name="Commun. Biol.">
        <title>The bagworm genome reveals a unique fibroin gene that provides high tensile strength.</title>
        <authorList>
            <person name="Kono N."/>
            <person name="Nakamura H."/>
            <person name="Ohtoshi R."/>
            <person name="Tomita M."/>
            <person name="Numata K."/>
            <person name="Arakawa K."/>
        </authorList>
    </citation>
    <scope>NUCLEOTIDE SEQUENCE [LARGE SCALE GENOMIC DNA]</scope>
</reference>
<protein>
    <submittedName>
        <fullName evidence="1">Uncharacterized protein</fullName>
    </submittedName>
</protein>
<dbReference type="AlphaFoldDB" id="A0A4C1VW56"/>
<dbReference type="Proteomes" id="UP000299102">
    <property type="component" value="Unassembled WGS sequence"/>
</dbReference>
<organism evidence="1 2">
    <name type="scientific">Eumeta variegata</name>
    <name type="common">Bagworm moth</name>
    <name type="synonym">Eumeta japonica</name>
    <dbReference type="NCBI Taxonomy" id="151549"/>
    <lineage>
        <taxon>Eukaryota</taxon>
        <taxon>Metazoa</taxon>
        <taxon>Ecdysozoa</taxon>
        <taxon>Arthropoda</taxon>
        <taxon>Hexapoda</taxon>
        <taxon>Insecta</taxon>
        <taxon>Pterygota</taxon>
        <taxon>Neoptera</taxon>
        <taxon>Endopterygota</taxon>
        <taxon>Lepidoptera</taxon>
        <taxon>Glossata</taxon>
        <taxon>Ditrysia</taxon>
        <taxon>Tineoidea</taxon>
        <taxon>Psychidae</taxon>
        <taxon>Oiketicinae</taxon>
        <taxon>Eumeta</taxon>
    </lineage>
</organism>
<name>A0A4C1VW56_EUMVA</name>
<dbReference type="EMBL" id="BGZK01000436">
    <property type="protein sequence ID" value="GBP43466.1"/>
    <property type="molecule type" value="Genomic_DNA"/>
</dbReference>
<sequence length="221" mass="24448">MKASQWRKKGKRERRRKGPEALNLRITSIAGNSEGQSFDIMNEELASGVATATARAERTIWATPGRGARPLMTGRARVSGPGLIQCKSDDVDLGSYRGESLLNEFLLLVYMRCPSLMMRTFPSSHRGISLSHRSWTLSSPSYHRQHNRVNAELISSKLFNLKQENFTEAKTFPLRGPAGAARLPNGRGLSVSLSQPIDATAHPVINNNNRCKDNANCSFHS</sequence>
<keyword evidence="2" id="KW-1185">Reference proteome</keyword>
<proteinExistence type="predicted"/>
<evidence type="ECO:0000313" key="2">
    <source>
        <dbReference type="Proteomes" id="UP000299102"/>
    </source>
</evidence>